<dbReference type="Pfam" id="PF01734">
    <property type="entry name" value="Patatin"/>
    <property type="match status" value="1"/>
</dbReference>
<sequence>MEGKKQPKKPSRSSATTMIKKRHKERDYEIDDLKKMAAQVLSGEMPSARAAALAAGLPHAERSLNRYVKQVRENTALQCESPTETAAAQLQHVSGLEFKEKGNPDICGRRLFTEDELEYFARALKLSSSHAALLSACDSPPPPLRRRVSSHGLLAQRELDPPPPSFFFTGCAWGCGYHVGAYRAMIERWGLAALRSCSFGGNSAGVLIALCAAQGLAWEVAEALYLELVDRAVAGGVVGKMSRYHAAALERLVGPDTHTQLAGRLFVGVSYFPFKYEVSSSWRSREELINTVHASMHIPFYCQHIETVNGRRACDGGLASPYHIIHPPSPTCRGTLIVDPFAKSSLSIVRLEPIFPLVGRRYSEVASEGRKDMLRLQQPAPYPLVWPSPVVLLTWLARAAEELLTYERARLLLRCVLLLLVLRFRRRARDALAKGAVLWRYGGLVGWSGAGKLR</sequence>
<evidence type="ECO:0000256" key="2">
    <source>
        <dbReference type="SAM" id="MobiDB-lite"/>
    </source>
</evidence>
<keyword evidence="5" id="KW-1185">Reference proteome</keyword>
<dbReference type="InterPro" id="IPR033562">
    <property type="entry name" value="PLPL"/>
</dbReference>
<dbReference type="PANTHER" id="PTHR12406">
    <property type="entry name" value="CALCIUM-INDEPENDENT PHOSPHOLIPASE A2 IPLA2 -RELATED"/>
    <property type="match status" value="1"/>
</dbReference>
<keyword evidence="1" id="KW-0443">Lipid metabolism</keyword>
<dbReference type="GO" id="GO:0055088">
    <property type="term" value="P:lipid homeostasis"/>
    <property type="evidence" value="ECO:0007669"/>
    <property type="project" value="TreeGrafter"/>
</dbReference>
<reference evidence="4 5" key="1">
    <citation type="journal article" date="2024" name="Science">
        <title>Giant polyketide synthase enzymes in the biosynthesis of giant marine polyether toxins.</title>
        <authorList>
            <person name="Fallon T.R."/>
            <person name="Shende V.V."/>
            <person name="Wierzbicki I.H."/>
            <person name="Pendleton A.L."/>
            <person name="Watervoot N.F."/>
            <person name="Auber R.P."/>
            <person name="Gonzalez D.J."/>
            <person name="Wisecaver J.H."/>
            <person name="Moore B.S."/>
        </authorList>
    </citation>
    <scope>NUCLEOTIDE SEQUENCE [LARGE SCALE GENOMIC DNA]</scope>
    <source>
        <strain evidence="4 5">12B1</strain>
    </source>
</reference>
<dbReference type="InterPro" id="IPR002641">
    <property type="entry name" value="PNPLA_dom"/>
</dbReference>
<evidence type="ECO:0000259" key="3">
    <source>
        <dbReference type="Pfam" id="PF01734"/>
    </source>
</evidence>
<feature type="compositionally biased region" description="Basic residues" evidence="2">
    <location>
        <begin position="1"/>
        <end position="11"/>
    </location>
</feature>
<feature type="region of interest" description="Disordered" evidence="2">
    <location>
        <begin position="1"/>
        <end position="26"/>
    </location>
</feature>
<dbReference type="GO" id="GO:0005737">
    <property type="term" value="C:cytoplasm"/>
    <property type="evidence" value="ECO:0007669"/>
    <property type="project" value="TreeGrafter"/>
</dbReference>
<dbReference type="Proteomes" id="UP001515480">
    <property type="component" value="Unassembled WGS sequence"/>
</dbReference>
<comment type="caution">
    <text evidence="4">The sequence shown here is derived from an EMBL/GenBank/DDBJ whole genome shotgun (WGS) entry which is preliminary data.</text>
</comment>
<dbReference type="EMBL" id="JBGBPQ010000015">
    <property type="protein sequence ID" value="KAL1510117.1"/>
    <property type="molecule type" value="Genomic_DNA"/>
</dbReference>
<evidence type="ECO:0000313" key="5">
    <source>
        <dbReference type="Proteomes" id="UP001515480"/>
    </source>
</evidence>
<dbReference type="AlphaFoldDB" id="A0AB34IY55"/>
<evidence type="ECO:0000313" key="4">
    <source>
        <dbReference type="EMBL" id="KAL1510117.1"/>
    </source>
</evidence>
<dbReference type="SUPFAM" id="SSF52151">
    <property type="entry name" value="FabD/lysophospholipase-like"/>
    <property type="match status" value="1"/>
</dbReference>
<proteinExistence type="predicted"/>
<evidence type="ECO:0000256" key="1">
    <source>
        <dbReference type="ARBA" id="ARBA00023098"/>
    </source>
</evidence>
<accession>A0AB34IY55</accession>
<organism evidence="4 5">
    <name type="scientific">Prymnesium parvum</name>
    <name type="common">Toxic golden alga</name>
    <dbReference type="NCBI Taxonomy" id="97485"/>
    <lineage>
        <taxon>Eukaryota</taxon>
        <taxon>Haptista</taxon>
        <taxon>Haptophyta</taxon>
        <taxon>Prymnesiophyceae</taxon>
        <taxon>Prymnesiales</taxon>
        <taxon>Prymnesiaceae</taxon>
        <taxon>Prymnesium</taxon>
    </lineage>
</organism>
<protein>
    <recommendedName>
        <fullName evidence="3">PNPLA domain-containing protein</fullName>
    </recommendedName>
</protein>
<dbReference type="GO" id="GO:0005811">
    <property type="term" value="C:lipid droplet"/>
    <property type="evidence" value="ECO:0007669"/>
    <property type="project" value="TreeGrafter"/>
</dbReference>
<dbReference type="GO" id="GO:0016020">
    <property type="term" value="C:membrane"/>
    <property type="evidence" value="ECO:0007669"/>
    <property type="project" value="TreeGrafter"/>
</dbReference>
<feature type="domain" description="PNPLA" evidence="3">
    <location>
        <begin position="168"/>
        <end position="321"/>
    </location>
</feature>
<name>A0AB34IY55_PRYPA</name>
<gene>
    <name evidence="4" type="ORF">AB1Y20_006449</name>
</gene>
<dbReference type="InterPro" id="IPR016035">
    <property type="entry name" value="Acyl_Trfase/lysoPLipase"/>
</dbReference>
<dbReference type="GO" id="GO:0004806">
    <property type="term" value="F:triacylglycerol lipase activity"/>
    <property type="evidence" value="ECO:0007669"/>
    <property type="project" value="TreeGrafter"/>
</dbReference>
<dbReference type="PANTHER" id="PTHR12406:SF7">
    <property type="entry name" value="PATATIN-LIKE PHOSPHOLIPASE DOMAIN-CONTAINING PROTEIN 4"/>
    <property type="match status" value="1"/>
</dbReference>
<dbReference type="GO" id="GO:0019433">
    <property type="term" value="P:triglyceride catabolic process"/>
    <property type="evidence" value="ECO:0007669"/>
    <property type="project" value="TreeGrafter"/>
</dbReference>